<dbReference type="Proteomes" id="UP001303115">
    <property type="component" value="Unassembled WGS sequence"/>
</dbReference>
<dbReference type="PANTHER" id="PTHR38696:SF1">
    <property type="entry name" value="MEDIATOR OF RNA POLYMERASE II TRANSCRIPTION SUBUNIT 13"/>
    <property type="match status" value="1"/>
</dbReference>
<proteinExistence type="predicted"/>
<sequence>MSSSPASPSSPTSPFSPIIPSTTNTTTTPSTFAAISFHKSDTIRLLHFPPSLTATLEPTLLASWPPGLETQSTTSESAEYKFKGKPFGYYGSQSHVGGIRLVRNLFAFLHARGWVLVTSVLCSKRYTAKDTLIFRQAQVQAQSQPAAVEWLVLAPMAKDKLRVVYDADGVRLHGGADENQHNYLGVVIAGIKKVLEGLGCFEKGDWSHDSFEFELKGTPWRSRGEGSVNVRIMLMRLLELMEGHGWRLYATFVQRTGADEDRILDTWYFVRERETRKAELAG</sequence>
<accession>A0AAN6PP32</accession>
<comment type="caution">
    <text evidence="2">The sequence shown here is derived from an EMBL/GenBank/DDBJ whole genome shotgun (WGS) entry which is preliminary data.</text>
</comment>
<evidence type="ECO:0000313" key="3">
    <source>
        <dbReference type="Proteomes" id="UP001303115"/>
    </source>
</evidence>
<dbReference type="AlphaFoldDB" id="A0AAN6PP32"/>
<evidence type="ECO:0000256" key="1">
    <source>
        <dbReference type="SAM" id="MobiDB-lite"/>
    </source>
</evidence>
<protein>
    <submittedName>
        <fullName evidence="2">Uncharacterized protein</fullName>
    </submittedName>
</protein>
<dbReference type="EMBL" id="MU854317">
    <property type="protein sequence ID" value="KAK4044598.1"/>
    <property type="molecule type" value="Genomic_DNA"/>
</dbReference>
<feature type="region of interest" description="Disordered" evidence="1">
    <location>
        <begin position="1"/>
        <end position="26"/>
    </location>
</feature>
<gene>
    <name evidence="2" type="ORF">C8A01DRAFT_42510</name>
</gene>
<organism evidence="2 3">
    <name type="scientific">Parachaetomium inaequale</name>
    <dbReference type="NCBI Taxonomy" id="2588326"/>
    <lineage>
        <taxon>Eukaryota</taxon>
        <taxon>Fungi</taxon>
        <taxon>Dikarya</taxon>
        <taxon>Ascomycota</taxon>
        <taxon>Pezizomycotina</taxon>
        <taxon>Sordariomycetes</taxon>
        <taxon>Sordariomycetidae</taxon>
        <taxon>Sordariales</taxon>
        <taxon>Chaetomiaceae</taxon>
        <taxon>Parachaetomium</taxon>
    </lineage>
</organism>
<name>A0AAN6PP32_9PEZI</name>
<dbReference type="PANTHER" id="PTHR38696">
    <property type="entry name" value="MEDIATOR OF RNA POLYMERASE II TRANSCRIPTION SUBUNIT 13"/>
    <property type="match status" value="1"/>
</dbReference>
<evidence type="ECO:0000313" key="2">
    <source>
        <dbReference type="EMBL" id="KAK4044598.1"/>
    </source>
</evidence>
<keyword evidence="3" id="KW-1185">Reference proteome</keyword>
<reference evidence="3" key="1">
    <citation type="journal article" date="2023" name="Mol. Phylogenet. Evol.">
        <title>Genome-scale phylogeny and comparative genomics of the fungal order Sordariales.</title>
        <authorList>
            <person name="Hensen N."/>
            <person name="Bonometti L."/>
            <person name="Westerberg I."/>
            <person name="Brannstrom I.O."/>
            <person name="Guillou S."/>
            <person name="Cros-Aarteil S."/>
            <person name="Calhoun S."/>
            <person name="Haridas S."/>
            <person name="Kuo A."/>
            <person name="Mondo S."/>
            <person name="Pangilinan J."/>
            <person name="Riley R."/>
            <person name="LaButti K."/>
            <person name="Andreopoulos B."/>
            <person name="Lipzen A."/>
            <person name="Chen C."/>
            <person name="Yan M."/>
            <person name="Daum C."/>
            <person name="Ng V."/>
            <person name="Clum A."/>
            <person name="Steindorff A."/>
            <person name="Ohm R.A."/>
            <person name="Martin F."/>
            <person name="Silar P."/>
            <person name="Natvig D.O."/>
            <person name="Lalanne C."/>
            <person name="Gautier V."/>
            <person name="Ament-Velasquez S.L."/>
            <person name="Kruys A."/>
            <person name="Hutchinson M.I."/>
            <person name="Powell A.J."/>
            <person name="Barry K."/>
            <person name="Miller A.N."/>
            <person name="Grigoriev I.V."/>
            <person name="Debuchy R."/>
            <person name="Gladieux P."/>
            <person name="Hiltunen Thoren M."/>
            <person name="Johannesson H."/>
        </authorList>
    </citation>
    <scope>NUCLEOTIDE SEQUENCE [LARGE SCALE GENOMIC DNA]</scope>
    <source>
        <strain evidence="3">CBS 284.82</strain>
    </source>
</reference>